<dbReference type="Proteomes" id="UP000070444">
    <property type="component" value="Unassembled WGS sequence"/>
</dbReference>
<sequence length="168" mass="19390">MAVIVLELGEKWYGRLGTLQSNFHKEISLEINNKFLKVVHANEMFLSEKVTEASNLCNTNRNDYKNPLIYKEVKAMVAAWSFKPEVIFQPQFSDAPLEIYKKYPIVGETANDTYDECVSTDHIRLRVECFVKDRLNQVETIGSGLVGIFEGKEVRLPPSLGVWIYWKR</sequence>
<evidence type="ECO:0000313" key="1">
    <source>
        <dbReference type="EMBL" id="KXN73244.1"/>
    </source>
</evidence>
<protein>
    <submittedName>
        <fullName evidence="1">Uncharacterized protein</fullName>
    </submittedName>
</protein>
<proteinExistence type="predicted"/>
<keyword evidence="2" id="KW-1185">Reference proteome</keyword>
<accession>A0A137PE06</accession>
<dbReference type="EMBL" id="KQ964440">
    <property type="protein sequence ID" value="KXN73244.1"/>
    <property type="molecule type" value="Genomic_DNA"/>
</dbReference>
<dbReference type="AlphaFoldDB" id="A0A137PE06"/>
<reference evidence="1 2" key="1">
    <citation type="journal article" date="2015" name="Genome Biol. Evol.">
        <title>Phylogenomic analyses indicate that early fungi evolved digesting cell walls of algal ancestors of land plants.</title>
        <authorList>
            <person name="Chang Y."/>
            <person name="Wang S."/>
            <person name="Sekimoto S."/>
            <person name="Aerts A.L."/>
            <person name="Choi C."/>
            <person name="Clum A."/>
            <person name="LaButti K.M."/>
            <person name="Lindquist E.A."/>
            <person name="Yee Ngan C."/>
            <person name="Ohm R.A."/>
            <person name="Salamov A.A."/>
            <person name="Grigoriev I.V."/>
            <person name="Spatafora J.W."/>
            <person name="Berbee M.L."/>
        </authorList>
    </citation>
    <scope>NUCLEOTIDE SEQUENCE [LARGE SCALE GENOMIC DNA]</scope>
    <source>
        <strain evidence="1 2">NRRL 28638</strain>
    </source>
</reference>
<name>A0A137PE06_CONC2</name>
<evidence type="ECO:0000313" key="2">
    <source>
        <dbReference type="Proteomes" id="UP000070444"/>
    </source>
</evidence>
<organism evidence="1 2">
    <name type="scientific">Conidiobolus coronatus (strain ATCC 28846 / CBS 209.66 / NRRL 28638)</name>
    <name type="common">Delacroixia coronata</name>
    <dbReference type="NCBI Taxonomy" id="796925"/>
    <lineage>
        <taxon>Eukaryota</taxon>
        <taxon>Fungi</taxon>
        <taxon>Fungi incertae sedis</taxon>
        <taxon>Zoopagomycota</taxon>
        <taxon>Entomophthoromycotina</taxon>
        <taxon>Entomophthoromycetes</taxon>
        <taxon>Entomophthorales</taxon>
        <taxon>Ancylistaceae</taxon>
        <taxon>Conidiobolus</taxon>
    </lineage>
</organism>
<gene>
    <name evidence="1" type="ORF">CONCODRAFT_3922</name>
</gene>